<comment type="caution">
    <text evidence="5">The sequence shown here is derived from an EMBL/GenBank/DDBJ whole genome shotgun (WGS) entry which is preliminary data.</text>
</comment>
<dbReference type="GO" id="GO:0005506">
    <property type="term" value="F:iron ion binding"/>
    <property type="evidence" value="ECO:0007669"/>
    <property type="project" value="InterPro"/>
</dbReference>
<comment type="similarity">
    <text evidence="1">Belongs to the cytochrome P450 family.</text>
</comment>
<dbReference type="InterPro" id="IPR050121">
    <property type="entry name" value="Cytochrome_P450_monoxygenase"/>
</dbReference>
<keyword evidence="2" id="KW-0349">Heme</keyword>
<dbReference type="EMBL" id="CAMGZC010003975">
    <property type="protein sequence ID" value="CAI0655874.1"/>
    <property type="molecule type" value="Genomic_DNA"/>
</dbReference>
<dbReference type="InterPro" id="IPR001128">
    <property type="entry name" value="Cyt_P450"/>
</dbReference>
<keyword evidence="3" id="KW-0479">Metal-binding</keyword>
<dbReference type="PANTHER" id="PTHR24305:SF166">
    <property type="entry name" value="CYTOCHROME P450 12A4, MITOCHONDRIAL-RELATED"/>
    <property type="match status" value="1"/>
</dbReference>
<dbReference type="Gene3D" id="1.10.630.10">
    <property type="entry name" value="Cytochrome P450"/>
    <property type="match status" value="1"/>
</dbReference>
<dbReference type="Pfam" id="PF00067">
    <property type="entry name" value="p450"/>
    <property type="match status" value="1"/>
</dbReference>
<protein>
    <recommendedName>
        <fullName evidence="7">Cytochrome P450</fullName>
    </recommendedName>
</protein>
<organism evidence="5 6">
    <name type="scientific">Colletotrichum noveboracense</name>
    <dbReference type="NCBI Taxonomy" id="2664923"/>
    <lineage>
        <taxon>Eukaryota</taxon>
        <taxon>Fungi</taxon>
        <taxon>Dikarya</taxon>
        <taxon>Ascomycota</taxon>
        <taxon>Pezizomycotina</taxon>
        <taxon>Sordariomycetes</taxon>
        <taxon>Hypocreomycetidae</taxon>
        <taxon>Glomerellales</taxon>
        <taxon>Glomerellaceae</taxon>
        <taxon>Colletotrichum</taxon>
        <taxon>Colletotrichum gloeosporioides species complex</taxon>
    </lineage>
</organism>
<dbReference type="Proteomes" id="UP001152533">
    <property type="component" value="Unassembled WGS sequence"/>
</dbReference>
<name>A0A9W4WKS0_9PEZI</name>
<dbReference type="GO" id="GO:0004497">
    <property type="term" value="F:monooxygenase activity"/>
    <property type="evidence" value="ECO:0007669"/>
    <property type="project" value="InterPro"/>
</dbReference>
<gene>
    <name evidence="5" type="ORF">CGXH109_LOCUS155061</name>
</gene>
<dbReference type="AlphaFoldDB" id="A0A9W4WKS0"/>
<accession>A0A9W4WKS0</accession>
<keyword evidence="4" id="KW-0408">Iron</keyword>
<evidence type="ECO:0000256" key="3">
    <source>
        <dbReference type="ARBA" id="ARBA00022723"/>
    </source>
</evidence>
<evidence type="ECO:0008006" key="7">
    <source>
        <dbReference type="Google" id="ProtNLM"/>
    </source>
</evidence>
<evidence type="ECO:0000313" key="6">
    <source>
        <dbReference type="Proteomes" id="UP001152533"/>
    </source>
</evidence>
<keyword evidence="6" id="KW-1185">Reference proteome</keyword>
<evidence type="ECO:0000256" key="4">
    <source>
        <dbReference type="ARBA" id="ARBA00023004"/>
    </source>
</evidence>
<dbReference type="PRINTS" id="PR00385">
    <property type="entry name" value="P450"/>
</dbReference>
<evidence type="ECO:0000256" key="1">
    <source>
        <dbReference type="ARBA" id="ARBA00010617"/>
    </source>
</evidence>
<evidence type="ECO:0000313" key="5">
    <source>
        <dbReference type="EMBL" id="CAI0655874.1"/>
    </source>
</evidence>
<dbReference type="PANTHER" id="PTHR24305">
    <property type="entry name" value="CYTOCHROME P450"/>
    <property type="match status" value="1"/>
</dbReference>
<proteinExistence type="inferred from homology"/>
<evidence type="ECO:0000256" key="2">
    <source>
        <dbReference type="ARBA" id="ARBA00022617"/>
    </source>
</evidence>
<dbReference type="GO" id="GO:0020037">
    <property type="term" value="F:heme binding"/>
    <property type="evidence" value="ECO:0007669"/>
    <property type="project" value="InterPro"/>
</dbReference>
<reference evidence="5" key="1">
    <citation type="submission" date="2022-08" db="EMBL/GenBank/DDBJ databases">
        <authorList>
            <person name="Giroux E."/>
            <person name="Giroux E."/>
        </authorList>
    </citation>
    <scope>NUCLEOTIDE SEQUENCE</scope>
    <source>
        <strain evidence="5">H1091258</strain>
    </source>
</reference>
<dbReference type="InterPro" id="IPR036396">
    <property type="entry name" value="Cyt_P450_sf"/>
</dbReference>
<sequence length="113" mass="13044">MLLGLHPEAMQRMREEHDAVFPAGLQESAEMLRTNPAKTKELEYTTAVIKETMRFYPVGFSTRIAPPELKHLDCNSRQLPIEGFMLALCQFASHFDPAYFADPKAFRPERFLR</sequence>
<dbReference type="GO" id="GO:0016705">
    <property type="term" value="F:oxidoreductase activity, acting on paired donors, with incorporation or reduction of molecular oxygen"/>
    <property type="evidence" value="ECO:0007669"/>
    <property type="project" value="InterPro"/>
</dbReference>
<feature type="non-terminal residue" evidence="5">
    <location>
        <position position="113"/>
    </location>
</feature>
<dbReference type="SUPFAM" id="SSF48264">
    <property type="entry name" value="Cytochrome P450"/>
    <property type="match status" value="1"/>
</dbReference>